<dbReference type="AlphaFoldDB" id="A0A9P8AN21"/>
<organism evidence="1 2">
    <name type="scientific">Guyanagaster necrorhizus</name>
    <dbReference type="NCBI Taxonomy" id="856835"/>
    <lineage>
        <taxon>Eukaryota</taxon>
        <taxon>Fungi</taxon>
        <taxon>Dikarya</taxon>
        <taxon>Basidiomycota</taxon>
        <taxon>Agaricomycotina</taxon>
        <taxon>Agaricomycetes</taxon>
        <taxon>Agaricomycetidae</taxon>
        <taxon>Agaricales</taxon>
        <taxon>Marasmiineae</taxon>
        <taxon>Physalacriaceae</taxon>
        <taxon>Guyanagaster</taxon>
    </lineage>
</organism>
<reference evidence="1" key="1">
    <citation type="submission" date="2020-11" db="EMBL/GenBank/DDBJ databases">
        <title>Adaptations for nitrogen fixation in a non-lichenized fungal sporocarp promotes dispersal by wood-feeding termites.</title>
        <authorList>
            <consortium name="DOE Joint Genome Institute"/>
            <person name="Koch R.A."/>
            <person name="Yoon G."/>
            <person name="Arayal U."/>
            <person name="Lail K."/>
            <person name="Amirebrahimi M."/>
            <person name="Labutti K."/>
            <person name="Lipzen A."/>
            <person name="Riley R."/>
            <person name="Barry K."/>
            <person name="Henrissat B."/>
            <person name="Grigoriev I.V."/>
            <person name="Herr J.R."/>
            <person name="Aime M.C."/>
        </authorList>
    </citation>
    <scope>NUCLEOTIDE SEQUENCE</scope>
    <source>
        <strain evidence="1">MCA 3950</strain>
    </source>
</reference>
<dbReference type="GeneID" id="66100096"/>
<evidence type="ECO:0000313" key="1">
    <source>
        <dbReference type="EMBL" id="KAG7441364.1"/>
    </source>
</evidence>
<evidence type="ECO:0000313" key="2">
    <source>
        <dbReference type="Proteomes" id="UP000812287"/>
    </source>
</evidence>
<accession>A0A9P8AN21</accession>
<name>A0A9P8AN21_9AGAR</name>
<gene>
    <name evidence="1" type="ORF">BT62DRAFT_1011610</name>
</gene>
<keyword evidence="2" id="KW-1185">Reference proteome</keyword>
<comment type="caution">
    <text evidence="1">The sequence shown here is derived from an EMBL/GenBank/DDBJ whole genome shotgun (WGS) entry which is preliminary data.</text>
</comment>
<dbReference type="EMBL" id="MU250560">
    <property type="protein sequence ID" value="KAG7441364.1"/>
    <property type="molecule type" value="Genomic_DNA"/>
</dbReference>
<protein>
    <submittedName>
        <fullName evidence="1">Uncharacterized protein</fullName>
    </submittedName>
</protein>
<dbReference type="Proteomes" id="UP000812287">
    <property type="component" value="Unassembled WGS sequence"/>
</dbReference>
<dbReference type="RefSeq" id="XP_043034864.1">
    <property type="nucleotide sequence ID" value="XM_043177809.1"/>
</dbReference>
<sequence>MDDEELSWTSAYEERLRAAVQDIQLGRVRPSCDWEDWMWEIGFPPPSAPPPLPEYVPCTPSGTFSFRSACLLTSNLITLCSRVYNSHVKQGEILT</sequence>
<proteinExistence type="predicted"/>